<dbReference type="KEGG" id="pti:PHATRDRAFT_45603"/>
<evidence type="ECO:0000313" key="1">
    <source>
        <dbReference type="EMBL" id="EEC48880.1"/>
    </source>
</evidence>
<dbReference type="RefSeq" id="XP_002179894.1">
    <property type="nucleotide sequence ID" value="XM_002179858.1"/>
</dbReference>
<dbReference type="AlphaFoldDB" id="B7FY84"/>
<name>B7FY84_PHATC</name>
<gene>
    <name evidence="1" type="ORF">PHATRDRAFT_45603</name>
</gene>
<accession>B7FY84</accession>
<evidence type="ECO:0000313" key="2">
    <source>
        <dbReference type="Proteomes" id="UP000000759"/>
    </source>
</evidence>
<dbReference type="EMBL" id="CM000610">
    <property type="protein sequence ID" value="EEC48880.1"/>
    <property type="molecule type" value="Genomic_DNA"/>
</dbReference>
<reference evidence="1 2" key="1">
    <citation type="journal article" date="2008" name="Nature">
        <title>The Phaeodactylum genome reveals the evolutionary history of diatom genomes.</title>
        <authorList>
            <person name="Bowler C."/>
            <person name="Allen A.E."/>
            <person name="Badger J.H."/>
            <person name="Grimwood J."/>
            <person name="Jabbari K."/>
            <person name="Kuo A."/>
            <person name="Maheswari U."/>
            <person name="Martens C."/>
            <person name="Maumus F."/>
            <person name="Otillar R.P."/>
            <person name="Rayko E."/>
            <person name="Salamov A."/>
            <person name="Vandepoele K."/>
            <person name="Beszteri B."/>
            <person name="Gruber A."/>
            <person name="Heijde M."/>
            <person name="Katinka M."/>
            <person name="Mock T."/>
            <person name="Valentin K."/>
            <person name="Verret F."/>
            <person name="Berges J.A."/>
            <person name="Brownlee C."/>
            <person name="Cadoret J.P."/>
            <person name="Chiovitti A."/>
            <person name="Choi C.J."/>
            <person name="Coesel S."/>
            <person name="De Martino A."/>
            <person name="Detter J.C."/>
            <person name="Durkin C."/>
            <person name="Falciatore A."/>
            <person name="Fournet J."/>
            <person name="Haruta M."/>
            <person name="Huysman M.J."/>
            <person name="Jenkins B.D."/>
            <person name="Jiroutova K."/>
            <person name="Jorgensen R.E."/>
            <person name="Joubert Y."/>
            <person name="Kaplan A."/>
            <person name="Kroger N."/>
            <person name="Kroth P.G."/>
            <person name="La Roche J."/>
            <person name="Lindquist E."/>
            <person name="Lommer M."/>
            <person name="Martin-Jezequel V."/>
            <person name="Lopez P.J."/>
            <person name="Lucas S."/>
            <person name="Mangogna M."/>
            <person name="McGinnis K."/>
            <person name="Medlin L.K."/>
            <person name="Montsant A."/>
            <person name="Oudot-Le Secq M.P."/>
            <person name="Napoli C."/>
            <person name="Obornik M."/>
            <person name="Parker M.S."/>
            <person name="Petit J.L."/>
            <person name="Porcel B.M."/>
            <person name="Poulsen N."/>
            <person name="Robison M."/>
            <person name="Rychlewski L."/>
            <person name="Rynearson T.A."/>
            <person name="Schmutz J."/>
            <person name="Shapiro H."/>
            <person name="Siaut M."/>
            <person name="Stanley M."/>
            <person name="Sussman M.R."/>
            <person name="Taylor A.R."/>
            <person name="Vardi A."/>
            <person name="von Dassow P."/>
            <person name="Vyverman W."/>
            <person name="Willis A."/>
            <person name="Wyrwicz L.S."/>
            <person name="Rokhsar D.S."/>
            <person name="Weissenbach J."/>
            <person name="Armbrust E.V."/>
            <person name="Green B.R."/>
            <person name="Van de Peer Y."/>
            <person name="Grigoriev I.V."/>
        </authorList>
    </citation>
    <scope>NUCLEOTIDE SEQUENCE [LARGE SCALE GENOMIC DNA]</scope>
    <source>
        <strain evidence="1 2">CCAP 1055/1</strain>
    </source>
</reference>
<dbReference type="GeneID" id="7200646"/>
<dbReference type="InParanoid" id="B7FY84"/>
<organism evidence="1 2">
    <name type="scientific">Phaeodactylum tricornutum (strain CCAP 1055/1)</name>
    <dbReference type="NCBI Taxonomy" id="556484"/>
    <lineage>
        <taxon>Eukaryota</taxon>
        <taxon>Sar</taxon>
        <taxon>Stramenopiles</taxon>
        <taxon>Ochrophyta</taxon>
        <taxon>Bacillariophyta</taxon>
        <taxon>Bacillariophyceae</taxon>
        <taxon>Bacillariophycidae</taxon>
        <taxon>Naviculales</taxon>
        <taxon>Phaeodactylaceae</taxon>
        <taxon>Phaeodactylum</taxon>
    </lineage>
</organism>
<keyword evidence="2" id="KW-1185">Reference proteome</keyword>
<proteinExistence type="predicted"/>
<reference evidence="2" key="2">
    <citation type="submission" date="2008-08" db="EMBL/GenBank/DDBJ databases">
        <authorList>
            <consortium name="Diatom Consortium"/>
            <person name="Grigoriev I."/>
            <person name="Grimwood J."/>
            <person name="Kuo A."/>
            <person name="Otillar R.P."/>
            <person name="Salamov A."/>
            <person name="Detter J.C."/>
            <person name="Lindquist E."/>
            <person name="Shapiro H."/>
            <person name="Lucas S."/>
            <person name="Glavina del Rio T."/>
            <person name="Pitluck S."/>
            <person name="Rokhsar D."/>
            <person name="Bowler C."/>
        </authorList>
    </citation>
    <scope>GENOME REANNOTATION</scope>
    <source>
        <strain evidence="2">CCAP 1055/1</strain>
    </source>
</reference>
<dbReference type="Proteomes" id="UP000000759">
    <property type="component" value="Chromosome 7"/>
</dbReference>
<sequence>MVQNAACCTTCFQEATMGEFSEITIDGELFTQRKVRANHARCLASKSSANRTLTPLLHREAQRIQACIRRHRSETDYTLLKEAVRRVQLMYYVSRLTQKTDQAKRAVALLTSSIDGQLSRSYRLYRQRQRAAFFLRRYPCNQGKTNTASFFAAPDATKNPNDRRAVSVKVIQQLDQQRLLVKFCHETFLRQRFAAMVLQGFWRELMALRSHQADGRRNVIATRGAEPFADGKQHVLRLHQEKRSLYCYRAEFAASIIQLRVRKYFFKCSFRRHHAARVLQNFARQVYILRLRNKRKAIVQIQQQKALYVLQKFGRRVLLDSKSAVEVAVKKLLKTIDASSRQHTRDLLTARGGNLCLDRYALYVHQQQGDIRGNEHAARFSYSKSSWLDDSLHLSAQAHNIAPREDAFESLLSPIKPVREPSCSP</sequence>
<dbReference type="PaxDb" id="2850-Phatr45603"/>
<protein>
    <submittedName>
        <fullName evidence="1">Uncharacterized protein</fullName>
    </submittedName>
</protein>